<dbReference type="Gene3D" id="3.30.428.10">
    <property type="entry name" value="HIT-like"/>
    <property type="match status" value="1"/>
</dbReference>
<dbReference type="EMBL" id="CP036316">
    <property type="protein sequence ID" value="QDT67038.1"/>
    <property type="molecule type" value="Genomic_DNA"/>
</dbReference>
<dbReference type="InterPro" id="IPR036265">
    <property type="entry name" value="HIT-like_sf"/>
</dbReference>
<dbReference type="PROSITE" id="PS51084">
    <property type="entry name" value="HIT_2"/>
    <property type="match status" value="1"/>
</dbReference>
<gene>
    <name evidence="3" type="ORF">V22_43100</name>
</gene>
<dbReference type="KEGG" id="chya:V22_43100"/>
<accession>A0A517TFA0</accession>
<dbReference type="GO" id="GO:0003824">
    <property type="term" value="F:catalytic activity"/>
    <property type="evidence" value="ECO:0007669"/>
    <property type="project" value="InterPro"/>
</dbReference>
<keyword evidence="4" id="KW-1185">Reference proteome</keyword>
<protein>
    <recommendedName>
        <fullName evidence="2">HIT domain-containing protein</fullName>
    </recommendedName>
</protein>
<proteinExistence type="predicted"/>
<comment type="caution">
    <text evidence="1">Lacks conserved residue(s) required for the propagation of feature annotation.</text>
</comment>
<evidence type="ECO:0000259" key="2">
    <source>
        <dbReference type="PROSITE" id="PS51084"/>
    </source>
</evidence>
<organism evidence="3 4">
    <name type="scientific">Calycomorphotria hydatis</name>
    <dbReference type="NCBI Taxonomy" id="2528027"/>
    <lineage>
        <taxon>Bacteria</taxon>
        <taxon>Pseudomonadati</taxon>
        <taxon>Planctomycetota</taxon>
        <taxon>Planctomycetia</taxon>
        <taxon>Planctomycetales</taxon>
        <taxon>Planctomycetaceae</taxon>
        <taxon>Calycomorphotria</taxon>
    </lineage>
</organism>
<dbReference type="RefSeq" id="WP_145266664.1">
    <property type="nucleotide sequence ID" value="NZ_CP036316.1"/>
</dbReference>
<dbReference type="InterPro" id="IPR011146">
    <property type="entry name" value="HIT-like"/>
</dbReference>
<reference evidence="3 4" key="1">
    <citation type="submission" date="2019-02" db="EMBL/GenBank/DDBJ databases">
        <title>Deep-cultivation of Planctomycetes and their phenomic and genomic characterization uncovers novel biology.</title>
        <authorList>
            <person name="Wiegand S."/>
            <person name="Jogler M."/>
            <person name="Boedeker C."/>
            <person name="Pinto D."/>
            <person name="Vollmers J."/>
            <person name="Rivas-Marin E."/>
            <person name="Kohn T."/>
            <person name="Peeters S.H."/>
            <person name="Heuer A."/>
            <person name="Rast P."/>
            <person name="Oberbeckmann S."/>
            <person name="Bunk B."/>
            <person name="Jeske O."/>
            <person name="Meyerdierks A."/>
            <person name="Storesund J.E."/>
            <person name="Kallscheuer N."/>
            <person name="Luecker S."/>
            <person name="Lage O.M."/>
            <person name="Pohl T."/>
            <person name="Merkel B.J."/>
            <person name="Hornburger P."/>
            <person name="Mueller R.-W."/>
            <person name="Bruemmer F."/>
            <person name="Labrenz M."/>
            <person name="Spormann A.M."/>
            <person name="Op den Camp H."/>
            <person name="Overmann J."/>
            <person name="Amann R."/>
            <person name="Jetten M.S.M."/>
            <person name="Mascher T."/>
            <person name="Medema M.H."/>
            <person name="Devos D.P."/>
            <person name="Kaster A.-K."/>
            <person name="Ovreas L."/>
            <person name="Rohde M."/>
            <person name="Galperin M.Y."/>
            <person name="Jogler C."/>
        </authorList>
    </citation>
    <scope>NUCLEOTIDE SEQUENCE [LARGE SCALE GENOMIC DNA]</scope>
    <source>
        <strain evidence="3 4">V22</strain>
    </source>
</reference>
<evidence type="ECO:0000256" key="1">
    <source>
        <dbReference type="PROSITE-ProRule" id="PRU00464"/>
    </source>
</evidence>
<evidence type="ECO:0000313" key="4">
    <source>
        <dbReference type="Proteomes" id="UP000319976"/>
    </source>
</evidence>
<name>A0A517TFA0_9PLAN</name>
<feature type="domain" description="HIT" evidence="2">
    <location>
        <begin position="7"/>
        <end position="112"/>
    </location>
</feature>
<dbReference type="Pfam" id="PF01230">
    <property type="entry name" value="HIT"/>
    <property type="match status" value="1"/>
</dbReference>
<evidence type="ECO:0000313" key="3">
    <source>
        <dbReference type="EMBL" id="QDT67038.1"/>
    </source>
</evidence>
<dbReference type="Proteomes" id="UP000319976">
    <property type="component" value="Chromosome"/>
</dbReference>
<dbReference type="AlphaFoldDB" id="A0A517TFA0"/>
<sequence>MSTLIHQFVAECQAGTNPRVICRVSSGWVVLGDPQVVRGYSLIYPDPVVPDLNALNADDRKTLLYEASLLGDAVLEVTGAVRINYEILGNLEPALHVHVFPRYEDEPDDLKTKPIWFSDWEQAIRFDPERDAALKSDILAYLQRAGITA</sequence>
<dbReference type="OrthoDB" id="9799145at2"/>
<dbReference type="SUPFAM" id="SSF54197">
    <property type="entry name" value="HIT-like"/>
    <property type="match status" value="1"/>
</dbReference>